<evidence type="ECO:0000313" key="3">
    <source>
        <dbReference type="Proteomes" id="UP000187429"/>
    </source>
</evidence>
<reference evidence="3" key="1">
    <citation type="submission" date="2017-01" db="EMBL/GenBank/DDBJ databases">
        <authorList>
            <person name="Wang Y."/>
            <person name="White M."/>
            <person name="Kvist S."/>
            <person name="Moncalvo J.-M."/>
        </authorList>
    </citation>
    <scope>NUCLEOTIDE SEQUENCE [LARGE SCALE GENOMIC DNA]</scope>
    <source>
        <strain evidence="3">ID-206-W2</strain>
    </source>
</reference>
<name>A0A1R1YTA7_9FUNG</name>
<accession>A0A1R1YTA7</accession>
<protein>
    <submittedName>
        <fullName evidence="2">Uncharacterized protein</fullName>
    </submittedName>
</protein>
<feature type="transmembrane region" description="Helical" evidence="1">
    <location>
        <begin position="12"/>
        <end position="31"/>
    </location>
</feature>
<evidence type="ECO:0000313" key="2">
    <source>
        <dbReference type="EMBL" id="OMJ30110.1"/>
    </source>
</evidence>
<keyword evidence="1" id="KW-0812">Transmembrane</keyword>
<dbReference type="AlphaFoldDB" id="A0A1R1YTA7"/>
<keyword evidence="3" id="KW-1185">Reference proteome</keyword>
<comment type="caution">
    <text evidence="2">The sequence shown here is derived from an EMBL/GenBank/DDBJ whole genome shotgun (WGS) entry which is preliminary data.</text>
</comment>
<keyword evidence="1" id="KW-1133">Transmembrane helix</keyword>
<keyword evidence="1" id="KW-0472">Membrane</keyword>
<dbReference type="EMBL" id="LSSM01000082">
    <property type="protein sequence ID" value="OMJ30110.1"/>
    <property type="molecule type" value="Genomic_DNA"/>
</dbReference>
<sequence length="132" mass="14702">MSSLLFSHHLCNFSITGVMLITGLTNIIFSVPSIAFKNIFMHANAEFSCCEKMSYKILLRRMVPRSALDSSFVGNDNFIDRIGETLSFEEISLILHAIRHQFLLINSGDFPIFGFGISVVACINSGLETDSF</sequence>
<dbReference type="OrthoDB" id="10517461at2759"/>
<organism evidence="2 3">
    <name type="scientific">Smittium culicis</name>
    <dbReference type="NCBI Taxonomy" id="133412"/>
    <lineage>
        <taxon>Eukaryota</taxon>
        <taxon>Fungi</taxon>
        <taxon>Fungi incertae sedis</taxon>
        <taxon>Zoopagomycota</taxon>
        <taxon>Kickxellomycotina</taxon>
        <taxon>Harpellomycetes</taxon>
        <taxon>Harpellales</taxon>
        <taxon>Legeriomycetaceae</taxon>
        <taxon>Smittium</taxon>
    </lineage>
</organism>
<gene>
    <name evidence="2" type="ORF">AYI69_g360</name>
</gene>
<evidence type="ECO:0000256" key="1">
    <source>
        <dbReference type="SAM" id="Phobius"/>
    </source>
</evidence>
<proteinExistence type="predicted"/>
<dbReference type="Proteomes" id="UP000187429">
    <property type="component" value="Unassembled WGS sequence"/>
</dbReference>